<organism evidence="1 2">
    <name type="scientific">Aminomonas paucivorans DSM 12260</name>
    <dbReference type="NCBI Taxonomy" id="584708"/>
    <lineage>
        <taxon>Bacteria</taxon>
        <taxon>Thermotogati</taxon>
        <taxon>Synergistota</taxon>
        <taxon>Synergistia</taxon>
        <taxon>Synergistales</taxon>
        <taxon>Synergistaceae</taxon>
        <taxon>Aminomonas</taxon>
    </lineage>
</organism>
<dbReference type="AlphaFoldDB" id="E3D0C1"/>
<dbReference type="InterPro" id="IPR036565">
    <property type="entry name" value="Mur-like_cat_sf"/>
</dbReference>
<evidence type="ECO:0008006" key="3">
    <source>
        <dbReference type="Google" id="ProtNLM"/>
    </source>
</evidence>
<sequence length="346" mass="37658">MEEREEGLRGERSHRILVTGSRGKSSLVRLLCAGLEACGVPAWGRITGVLPRQIGPGGERLIERTAPAHVEEMRWWLGQVPPGASVVLENSAVAPDLQPLAARWLVPCLVVWTNARPDHPEAWDPGEEGAARALAAGIPEGCPVAAGREALPWVRRLLPRSPLREARPEEPLFGEAPFGAENRGLALAALEGLGLDGASARRGMVALPPDVADYRVLPLGAARLASAFAANEPESTERLFEATGWTPEETTLLYHHRPDRPGRLAAFLPWIARRPWREVVFSRDRSFWGRFAPRRGPGGLGTWRDLTGGEDLARWVESRGRVFGCGNVAGSPLELLRTRREGGQGV</sequence>
<dbReference type="EMBL" id="CM001022">
    <property type="protein sequence ID" value="EFQ24794.1"/>
    <property type="molecule type" value="Genomic_DNA"/>
</dbReference>
<dbReference type="Gene3D" id="3.40.1190.10">
    <property type="entry name" value="Mur-like, catalytic domain"/>
    <property type="match status" value="1"/>
</dbReference>
<keyword evidence="2" id="KW-1185">Reference proteome</keyword>
<dbReference type="eggNOG" id="COG0771">
    <property type="taxonomic scope" value="Bacteria"/>
</dbReference>
<dbReference type="Proteomes" id="UP000005096">
    <property type="component" value="Chromosome"/>
</dbReference>
<dbReference type="GO" id="GO:0005524">
    <property type="term" value="F:ATP binding"/>
    <property type="evidence" value="ECO:0007669"/>
    <property type="project" value="InterPro"/>
</dbReference>
<gene>
    <name evidence="1" type="ORF">Apau_2387</name>
</gene>
<name>E3D0C1_9BACT</name>
<reference evidence="1 2" key="1">
    <citation type="journal article" date="2010" name="Stand. Genomic Sci.">
        <title>Non-contiguous finished genome sequence of Aminomonas paucivorans type strain (GLU-3).</title>
        <authorList>
            <person name="Pitluck S."/>
            <person name="Yasawong M."/>
            <person name="Held B."/>
            <person name="Lapidus A."/>
            <person name="Nolan M."/>
            <person name="Copeland A."/>
            <person name="Lucas S."/>
            <person name="Del Rio T.G."/>
            <person name="Tice H."/>
            <person name="Cheng J.F."/>
            <person name="Chertkov O."/>
            <person name="Goodwin L."/>
            <person name="Tapia R."/>
            <person name="Han C."/>
            <person name="Liolios K."/>
            <person name="Ivanova N."/>
            <person name="Mavromatis K."/>
            <person name="Ovchinnikova G."/>
            <person name="Pati A."/>
            <person name="Chen A."/>
            <person name="Palaniappan K."/>
            <person name="Land M."/>
            <person name="Hauser L."/>
            <person name="Chang Y.J."/>
            <person name="Jeffries C.D."/>
            <person name="Pukall R."/>
            <person name="Spring S."/>
            <person name="Rohde M."/>
            <person name="Sikorski J."/>
            <person name="Goker M."/>
            <person name="Woyke T."/>
            <person name="Bristow J."/>
            <person name="Eisen J.A."/>
            <person name="Markowitz V."/>
            <person name="Hugenholtz P."/>
            <person name="Kyrpides N.C."/>
            <person name="Klenk H.P."/>
        </authorList>
    </citation>
    <scope>NUCLEOTIDE SEQUENCE [LARGE SCALE GENOMIC DNA]</scope>
    <source>
        <strain evidence="1 2">DSM 12260</strain>
    </source>
</reference>
<proteinExistence type="predicted"/>
<evidence type="ECO:0000313" key="1">
    <source>
        <dbReference type="EMBL" id="EFQ24794.1"/>
    </source>
</evidence>
<dbReference type="HOGENOM" id="CLU_826193_0_0_0"/>
<evidence type="ECO:0000313" key="2">
    <source>
        <dbReference type="Proteomes" id="UP000005096"/>
    </source>
</evidence>
<accession>E3D0C1</accession>
<protein>
    <recommendedName>
        <fullName evidence="3">Mur ligase middle domain protein</fullName>
    </recommendedName>
</protein>
<dbReference type="STRING" id="584708.Apau_2387"/>
<dbReference type="PaxDb" id="584708-Apau_2387"/>
<dbReference type="SUPFAM" id="SSF53623">
    <property type="entry name" value="MurD-like peptide ligases, catalytic domain"/>
    <property type="match status" value="1"/>
</dbReference>